<keyword evidence="6 8" id="KW-0505">Motor protein</keyword>
<keyword evidence="13" id="KW-1185">Reference proteome</keyword>
<evidence type="ECO:0000256" key="1">
    <source>
        <dbReference type="ARBA" id="ARBA00004245"/>
    </source>
</evidence>
<evidence type="ECO:0000256" key="7">
    <source>
        <dbReference type="ARBA" id="ARBA00023212"/>
    </source>
</evidence>
<evidence type="ECO:0000313" key="12">
    <source>
        <dbReference type="EMBL" id="KAK0536568.1"/>
    </source>
</evidence>
<dbReference type="PROSITE" id="PS00411">
    <property type="entry name" value="KINESIN_MOTOR_1"/>
    <property type="match status" value="1"/>
</dbReference>
<dbReference type="Proteomes" id="UP001176521">
    <property type="component" value="Unassembled WGS sequence"/>
</dbReference>
<evidence type="ECO:0000256" key="8">
    <source>
        <dbReference type="PROSITE-ProRule" id="PRU00283"/>
    </source>
</evidence>
<feature type="compositionally biased region" description="Low complexity" evidence="10">
    <location>
        <begin position="370"/>
        <end position="383"/>
    </location>
</feature>
<dbReference type="PROSITE" id="PS50067">
    <property type="entry name" value="KINESIN_MOTOR_2"/>
    <property type="match status" value="1"/>
</dbReference>
<dbReference type="GO" id="GO:0008017">
    <property type="term" value="F:microtubule binding"/>
    <property type="evidence" value="ECO:0007669"/>
    <property type="project" value="InterPro"/>
</dbReference>
<feature type="region of interest" description="Disordered" evidence="10">
    <location>
        <begin position="1410"/>
        <end position="1530"/>
    </location>
</feature>
<proteinExistence type="inferred from homology"/>
<keyword evidence="4 8" id="KW-0547">Nucleotide-binding</keyword>
<comment type="caution">
    <text evidence="12">The sequence shown here is derived from an EMBL/GenBank/DDBJ whole genome shotgun (WGS) entry which is preliminary data.</text>
</comment>
<dbReference type="GO" id="GO:0005876">
    <property type="term" value="C:spindle microtubule"/>
    <property type="evidence" value="ECO:0007669"/>
    <property type="project" value="TreeGrafter"/>
</dbReference>
<dbReference type="GO" id="GO:0007018">
    <property type="term" value="P:microtubule-based movement"/>
    <property type="evidence" value="ECO:0007669"/>
    <property type="project" value="InterPro"/>
</dbReference>
<feature type="region of interest" description="Disordered" evidence="10">
    <location>
        <begin position="1375"/>
        <end position="1397"/>
    </location>
</feature>
<comment type="subcellular location">
    <subcellularLocation>
        <location evidence="1">Cytoplasm</location>
        <location evidence="1">Cytoskeleton</location>
    </subcellularLocation>
</comment>
<feature type="region of interest" description="Disordered" evidence="10">
    <location>
        <begin position="1221"/>
        <end position="1280"/>
    </location>
</feature>
<organism evidence="12 13">
    <name type="scientific">Tilletia horrida</name>
    <dbReference type="NCBI Taxonomy" id="155126"/>
    <lineage>
        <taxon>Eukaryota</taxon>
        <taxon>Fungi</taxon>
        <taxon>Dikarya</taxon>
        <taxon>Basidiomycota</taxon>
        <taxon>Ustilaginomycotina</taxon>
        <taxon>Exobasidiomycetes</taxon>
        <taxon>Tilletiales</taxon>
        <taxon>Tilletiaceae</taxon>
        <taxon>Tilletia</taxon>
    </lineage>
</organism>
<name>A0AAN6GEL9_9BASI</name>
<keyword evidence="5 8" id="KW-0067">ATP-binding</keyword>
<keyword evidence="2" id="KW-0963">Cytoplasm</keyword>
<dbReference type="GO" id="GO:0000073">
    <property type="term" value="P:initial mitotic spindle pole body separation"/>
    <property type="evidence" value="ECO:0007669"/>
    <property type="project" value="TreeGrafter"/>
</dbReference>
<evidence type="ECO:0000259" key="11">
    <source>
        <dbReference type="PROSITE" id="PS50067"/>
    </source>
</evidence>
<dbReference type="GO" id="GO:0072686">
    <property type="term" value="C:mitotic spindle"/>
    <property type="evidence" value="ECO:0007669"/>
    <property type="project" value="TreeGrafter"/>
</dbReference>
<protein>
    <submittedName>
        <fullName evidence="12">Kinesin- motor protein</fullName>
    </submittedName>
</protein>
<feature type="domain" description="Kinesin motor" evidence="11">
    <location>
        <begin position="128"/>
        <end position="608"/>
    </location>
</feature>
<feature type="compositionally biased region" description="Pro residues" evidence="10">
    <location>
        <begin position="1418"/>
        <end position="1437"/>
    </location>
</feature>
<feature type="region of interest" description="Disordered" evidence="10">
    <location>
        <begin position="456"/>
        <end position="503"/>
    </location>
</feature>
<feature type="region of interest" description="Disordered" evidence="10">
    <location>
        <begin position="349"/>
        <end position="389"/>
    </location>
</feature>
<dbReference type="PANTHER" id="PTHR47970">
    <property type="entry name" value="KINESIN-LIKE PROTEIN KIF11"/>
    <property type="match status" value="1"/>
</dbReference>
<evidence type="ECO:0000256" key="6">
    <source>
        <dbReference type="ARBA" id="ARBA00023175"/>
    </source>
</evidence>
<dbReference type="SMART" id="SM00129">
    <property type="entry name" value="KISc"/>
    <property type="match status" value="1"/>
</dbReference>
<feature type="compositionally biased region" description="Polar residues" evidence="10">
    <location>
        <begin position="354"/>
        <end position="365"/>
    </location>
</feature>
<dbReference type="EMBL" id="JAPDMQ010000074">
    <property type="protein sequence ID" value="KAK0536568.1"/>
    <property type="molecule type" value="Genomic_DNA"/>
</dbReference>
<dbReference type="GO" id="GO:0005634">
    <property type="term" value="C:nucleus"/>
    <property type="evidence" value="ECO:0007669"/>
    <property type="project" value="TreeGrafter"/>
</dbReference>
<dbReference type="InterPro" id="IPR047149">
    <property type="entry name" value="KIF11-like"/>
</dbReference>
<evidence type="ECO:0000256" key="4">
    <source>
        <dbReference type="ARBA" id="ARBA00022741"/>
    </source>
</evidence>
<dbReference type="SUPFAM" id="SSF58113">
    <property type="entry name" value="Apolipoprotein A-I"/>
    <property type="match status" value="1"/>
</dbReference>
<feature type="compositionally biased region" description="Low complexity" evidence="10">
    <location>
        <begin position="197"/>
        <end position="206"/>
    </location>
</feature>
<dbReference type="GO" id="GO:0008574">
    <property type="term" value="F:plus-end-directed microtubule motor activity"/>
    <property type="evidence" value="ECO:0007669"/>
    <property type="project" value="TreeGrafter"/>
</dbReference>
<keyword evidence="3" id="KW-0493">Microtubule</keyword>
<keyword evidence="7" id="KW-0206">Cytoskeleton</keyword>
<evidence type="ECO:0000256" key="2">
    <source>
        <dbReference type="ARBA" id="ARBA00022490"/>
    </source>
</evidence>
<feature type="compositionally biased region" description="Low complexity" evidence="10">
    <location>
        <begin position="1471"/>
        <end position="1484"/>
    </location>
</feature>
<feature type="compositionally biased region" description="Low complexity" evidence="10">
    <location>
        <begin position="56"/>
        <end position="68"/>
    </location>
</feature>
<feature type="coiled-coil region" evidence="9">
    <location>
        <begin position="668"/>
        <end position="716"/>
    </location>
</feature>
<evidence type="ECO:0000256" key="5">
    <source>
        <dbReference type="ARBA" id="ARBA00022840"/>
    </source>
</evidence>
<gene>
    <name evidence="12" type="primary">KIP1</name>
    <name evidence="12" type="ORF">OC842_001927</name>
</gene>
<keyword evidence="9" id="KW-0175">Coiled coil</keyword>
<evidence type="ECO:0000313" key="13">
    <source>
        <dbReference type="Proteomes" id="UP001176521"/>
    </source>
</evidence>
<feature type="region of interest" description="Disordered" evidence="10">
    <location>
        <begin position="192"/>
        <end position="232"/>
    </location>
</feature>
<evidence type="ECO:0000256" key="10">
    <source>
        <dbReference type="SAM" id="MobiDB-lite"/>
    </source>
</evidence>
<dbReference type="PANTHER" id="PTHR47970:SF12">
    <property type="entry name" value="KINESIN FAMILY MEMBER 11"/>
    <property type="match status" value="1"/>
</dbReference>
<dbReference type="PRINTS" id="PR00380">
    <property type="entry name" value="KINESINHEAVY"/>
</dbReference>
<feature type="compositionally biased region" description="Low complexity" evidence="10">
    <location>
        <begin position="23"/>
        <end position="46"/>
    </location>
</feature>
<dbReference type="SUPFAM" id="SSF52540">
    <property type="entry name" value="P-loop containing nucleoside triphosphate hydrolases"/>
    <property type="match status" value="1"/>
</dbReference>
<feature type="region of interest" description="Disordered" evidence="10">
    <location>
        <begin position="1"/>
        <end position="158"/>
    </location>
</feature>
<sequence>MASSRSNNPPISGASGRAALLNRTSTASSARRTGTGTSAGNTSISTVGNSSVLGKRGAAATDAQQGAATRRRLGTAGSSSLHPSASSASLLGGNGSSLHGNNAIGSSSAAAGGASSSSTAAQESSNANIQVAVRVRGRGAPSAPRPPDSCVITEGPRSNTITISADPLLSASTMSGPTTSLLPFASPIKKSAGKGKAGTAASASAQGEGGKDGGGGGKSGDDGQTGSSGPTNAYKKTYNFDHVFGPEADQGMVYSDVVAPILKEVLEGYNCTIFAYGQTGTGKTHTMEGDLSPHPSTGTFATDAGIIPRTLFRLFHILETSGSEYSVRASFVELYNEELRDLLAVEDAGASGDDNANTTSANTQKRGGKDASSATGSSSAAGFGAAGSGGGMRMYDDAKGRGVVIQGLEEIPITSAEAGLEILRRGSAKRHIAATNCNSQSSRSHSVFTLTIHHTTTNNLSGSQSGPPSSQSSAGGSARPILLGKDGKPLPSQSGSAAQQGEDVMRIGKLNLVDLAGSENIGRSGAADKRAREAGMINQSLLTLGRVINALVEKQSHIPFRESKLTRLLQESLGGRTKTCIIATVSESKGSIDETLSTLDYATRARSIQNRPEMNARTTRTALLSEYIAENLRLRADLKATRSKNGVFLSQETLETMEGNHARAVREAQASKLECDLAESKIQTMQEQLEQNSAVLARKEEEARHAKAEWDKARAECTRLGAALEASRKAEGEEKVLREAYMRSEQRVNGVAEGLRGVVQHSTDEVDSLLNKLARKTTVEQKNRDLMSECSTIVRELVTKLDGQVADFKNTHERFSNGLSDSLVAFSSAQESAKEESLENVGDAFKTVEEALADLREGHTVSYERAQELAAQVSKVRESILTLFKGRAKQLQGFLDSFSADVHTRQAELKKTASSSIETLKRQTEELHTELERFVEVNEAHVADLHQLAEATIEEQRRILTDDRERIDSALVAERERAQAAKAAFLAAVQSAADDLVGGGLREFERFTAELGPPLKKRSQALDAFAKDHKAVLDDLDDQLVGLSELGAEKKKAGLDQMEALSTEVQSWNEALSERVQTFEEKDMAAFQKRCKADAEHEDRHFEELHKFVSEDAEVNKEVLDGAAAAIQTGVKNLNSAATTGLTSGSTAMQQMANSTATQIQSHRKVGIAFLDASAKGLGKVRTHIKDHLEKRVLQDLPTGSTPRRHEWKYPTAWTTMPASRSAAVQHVEQHGPGEDSFGFEYSAPSSTSTSTGRPASGVSEISGPSRSGKKEPGSPPLALPRDAEEMALFGANPIRGNGNAGGFPSDEFGSNDSLSNSAMLLLTPGRNRRAGRKTSVIAEGEVLAPGMSPIIGKENLSMVGPSTSLRHFGSSSMLYTSSKEEEEEEGGDPEGLADGVNDGAAMSVLVTSPSQARTRQMPPPALPEQTPASPPAPTPGPLSAAARLAAAVVSGKKKTRSTISKAVGTASGQLLGSTAAPSSPSGSRLLMSAAKNRASRRMEGTGPSLASASSHRDAGGVARTPPRSSRTAR</sequence>
<feature type="compositionally biased region" description="Polar residues" evidence="10">
    <location>
        <begin position="1"/>
        <end position="10"/>
    </location>
</feature>
<feature type="binding site" evidence="8">
    <location>
        <begin position="277"/>
        <end position="284"/>
    </location>
    <ligand>
        <name>ATP</name>
        <dbReference type="ChEBI" id="CHEBI:30616"/>
    </ligand>
</feature>
<feature type="compositionally biased region" description="Low complexity" evidence="10">
    <location>
        <begin position="1438"/>
        <end position="1451"/>
    </location>
</feature>
<dbReference type="InterPro" id="IPR001752">
    <property type="entry name" value="Kinesin_motor_dom"/>
</dbReference>
<feature type="compositionally biased region" description="Low complexity" evidence="10">
    <location>
        <begin position="456"/>
        <end position="478"/>
    </location>
</feature>
<dbReference type="Pfam" id="PF00225">
    <property type="entry name" value="Kinesin"/>
    <property type="match status" value="1"/>
</dbReference>
<dbReference type="Gene3D" id="3.40.850.10">
    <property type="entry name" value="Kinesin motor domain"/>
    <property type="match status" value="1"/>
</dbReference>
<dbReference type="GO" id="GO:0005524">
    <property type="term" value="F:ATP binding"/>
    <property type="evidence" value="ECO:0007669"/>
    <property type="project" value="UniProtKB-UniRule"/>
</dbReference>
<dbReference type="InterPro" id="IPR019821">
    <property type="entry name" value="Kinesin_motor_CS"/>
</dbReference>
<evidence type="ECO:0000256" key="3">
    <source>
        <dbReference type="ARBA" id="ARBA00022701"/>
    </source>
</evidence>
<feature type="compositionally biased region" description="Polar residues" evidence="10">
    <location>
        <begin position="1244"/>
        <end position="1254"/>
    </location>
</feature>
<dbReference type="InterPro" id="IPR036961">
    <property type="entry name" value="Kinesin_motor_dom_sf"/>
</dbReference>
<dbReference type="InterPro" id="IPR027417">
    <property type="entry name" value="P-loop_NTPase"/>
</dbReference>
<comment type="similarity">
    <text evidence="8">Belongs to the TRAFAC class myosin-kinesin ATPase superfamily. Kinesin family.</text>
</comment>
<reference evidence="12" key="1">
    <citation type="journal article" date="2023" name="PhytoFront">
        <title>Draft Genome Resources of Seven Strains of Tilletia horrida, Causal Agent of Kernel Smut of Rice.</title>
        <authorList>
            <person name="Khanal S."/>
            <person name="Antony Babu S."/>
            <person name="Zhou X.G."/>
        </authorList>
    </citation>
    <scope>NUCLEOTIDE SEQUENCE</scope>
    <source>
        <strain evidence="12">TX3</strain>
    </source>
</reference>
<feature type="compositionally biased region" description="Low complexity" evidence="10">
    <location>
        <begin position="76"/>
        <end position="128"/>
    </location>
</feature>
<evidence type="ECO:0000256" key="9">
    <source>
        <dbReference type="SAM" id="Coils"/>
    </source>
</evidence>
<accession>A0AAN6GEL9</accession>